<evidence type="ECO:0000313" key="1">
    <source>
        <dbReference type="EMBL" id="VDI18981.1"/>
    </source>
</evidence>
<accession>A0A8B6DH70</accession>
<gene>
    <name evidence="1" type="ORF">MGAL_10B042664</name>
</gene>
<organism evidence="1 2">
    <name type="scientific">Mytilus galloprovincialis</name>
    <name type="common">Mediterranean mussel</name>
    <dbReference type="NCBI Taxonomy" id="29158"/>
    <lineage>
        <taxon>Eukaryota</taxon>
        <taxon>Metazoa</taxon>
        <taxon>Spiralia</taxon>
        <taxon>Lophotrochozoa</taxon>
        <taxon>Mollusca</taxon>
        <taxon>Bivalvia</taxon>
        <taxon>Autobranchia</taxon>
        <taxon>Pteriomorphia</taxon>
        <taxon>Mytilida</taxon>
        <taxon>Mytiloidea</taxon>
        <taxon>Mytilidae</taxon>
        <taxon>Mytilinae</taxon>
        <taxon>Mytilus</taxon>
    </lineage>
</organism>
<evidence type="ECO:0000313" key="2">
    <source>
        <dbReference type="Proteomes" id="UP000596742"/>
    </source>
</evidence>
<reference evidence="1" key="1">
    <citation type="submission" date="2018-11" db="EMBL/GenBank/DDBJ databases">
        <authorList>
            <person name="Alioto T."/>
            <person name="Alioto T."/>
        </authorList>
    </citation>
    <scope>NUCLEOTIDE SEQUENCE</scope>
</reference>
<dbReference type="Proteomes" id="UP000596742">
    <property type="component" value="Unassembled WGS sequence"/>
</dbReference>
<dbReference type="EMBL" id="UYJE01003406">
    <property type="protein sequence ID" value="VDI18981.1"/>
    <property type="molecule type" value="Genomic_DNA"/>
</dbReference>
<dbReference type="AlphaFoldDB" id="A0A8B6DH70"/>
<keyword evidence="2" id="KW-1185">Reference proteome</keyword>
<sequence length="147" mass="17062">MTEGMQFVSIFIIREVRFLNNVQQLQECPRITRLYGGSLANCDFPIPGKFYSAKKGDEKPEEMLRSISIHWIIRREDKPYAAEIKEFENAMEDESKLKVDVIKEYTELLSKATREELTNYDVIFCTTSVATNSNLFCNLKMKLSGHH</sequence>
<proteinExistence type="predicted"/>
<comment type="caution">
    <text evidence="1">The sequence shown here is derived from an EMBL/GenBank/DDBJ whole genome shotgun (WGS) entry which is preliminary data.</text>
</comment>
<protein>
    <submittedName>
        <fullName evidence="1">Uncharacterized protein</fullName>
    </submittedName>
</protein>
<name>A0A8B6DH70_MYTGA</name>
<dbReference type="OrthoDB" id="2285229at2759"/>